<keyword evidence="4" id="KW-0479">Metal-binding</keyword>
<evidence type="ECO:0000313" key="20">
    <source>
        <dbReference type="EMBL" id="QRQ82358.1"/>
    </source>
</evidence>
<dbReference type="Proteomes" id="UP000653156">
    <property type="component" value="Chromosome"/>
</dbReference>
<dbReference type="AlphaFoldDB" id="A0A892ZIU6"/>
<comment type="similarity">
    <text evidence="3">Belongs to the helicase family. RecQ subfamily.</text>
</comment>
<dbReference type="InterPro" id="IPR044876">
    <property type="entry name" value="HRDC_dom_sf"/>
</dbReference>
<dbReference type="InterPro" id="IPR006293">
    <property type="entry name" value="DNA_helicase_ATP-dep_RecQ_bac"/>
</dbReference>
<dbReference type="InterPro" id="IPR001650">
    <property type="entry name" value="Helicase_C-like"/>
</dbReference>
<keyword evidence="8 20" id="KW-0347">Helicase</keyword>
<dbReference type="NCBIfam" id="TIGR01389">
    <property type="entry name" value="recQ"/>
    <property type="match status" value="1"/>
</dbReference>
<gene>
    <name evidence="20" type="primary">recQ</name>
    <name evidence="20" type="ORF">JQU52_02820</name>
</gene>
<dbReference type="GO" id="GO:0009432">
    <property type="term" value="P:SOS response"/>
    <property type="evidence" value="ECO:0007669"/>
    <property type="project" value="UniProtKB-UniRule"/>
</dbReference>
<organism evidence="20 21">
    <name type="scientific">Paralysiella testudinis</name>
    <dbReference type="NCBI Taxonomy" id="2809020"/>
    <lineage>
        <taxon>Bacteria</taxon>
        <taxon>Pseudomonadati</taxon>
        <taxon>Pseudomonadota</taxon>
        <taxon>Betaproteobacteria</taxon>
        <taxon>Neisseriales</taxon>
        <taxon>Neisseriaceae</taxon>
        <taxon>Paralysiella</taxon>
    </lineage>
</organism>
<dbReference type="PROSITE" id="PS50967">
    <property type="entry name" value="HRDC"/>
    <property type="match status" value="1"/>
</dbReference>
<sequence>MVSARQILHDVFGYPEFRGQQAAVVDTLAAGQSLLALMPTGAGKSLCYQIPALMREGVAIVVSPLIALMNDQVAALTAAGVAAAAVHSGTSAEAVHQISADIDSGSLKLLYVAPERLVSERFLRFLDRIRISLFAIDEAHCVSQWGHDFRPEYQQLGLLAERYPAVPRIALTATADDATRADIIHYLHLADAPVFVASFDRPNIDYQVIEKNNGKKQLLQFIQKQMPGQSGIVYCLSRKRVEDIAAFLCENGLDAIAYHAGLSMDTRNENQRRFTRDDGVIVVATVAFGMGIDKPDVRFVAHLDMPQSVEHFYQESGRAGRDGLPAVSWLCYGLNDWVLLRERIQQGERDEAQKQIDLQKLDSMLAICETAACRRVLLLNHFGESSQPCGHCDNCRHPPTRFDGTELAQKLLSCAYRVGQTFATGHVIDVLRGKESDWVARFKHQQLSTFGIGSTLSDKEWRSVARQCIASGYLNIELSPRQALQLTDAARAVLKGETTVWLRPLKREKTSTTALKDSWLRTEREERLWQALRTWRKQRAAEDNVPAYVVFPDRTLQNIVQNPPQQHADLAEIYGMGEAKIDKFGADVLRICAEITQVD</sequence>
<evidence type="ECO:0000256" key="16">
    <source>
        <dbReference type="NCBIfam" id="TIGR01389"/>
    </source>
</evidence>
<dbReference type="Pfam" id="PF09382">
    <property type="entry name" value="RQC"/>
    <property type="match status" value="1"/>
</dbReference>
<keyword evidence="14" id="KW-0413">Isomerase</keyword>
<dbReference type="PANTHER" id="PTHR13710:SF105">
    <property type="entry name" value="ATP-DEPENDENT DNA HELICASE Q1"/>
    <property type="match status" value="1"/>
</dbReference>
<feature type="domain" description="HRDC" evidence="17">
    <location>
        <begin position="522"/>
        <end position="599"/>
    </location>
</feature>
<dbReference type="GO" id="GO:0009378">
    <property type="term" value="F:four-way junction helicase activity"/>
    <property type="evidence" value="ECO:0007669"/>
    <property type="project" value="TreeGrafter"/>
</dbReference>
<accession>A0A892ZIU6</accession>
<dbReference type="InterPro" id="IPR014001">
    <property type="entry name" value="Helicase_ATP-bd"/>
</dbReference>
<evidence type="ECO:0000256" key="6">
    <source>
        <dbReference type="ARBA" id="ARBA00022763"/>
    </source>
</evidence>
<dbReference type="PROSITE" id="PS51192">
    <property type="entry name" value="HELICASE_ATP_BIND_1"/>
    <property type="match status" value="1"/>
</dbReference>
<dbReference type="FunFam" id="3.40.50.300:FF:001389">
    <property type="entry name" value="ATP-dependent DNA helicase RecQ"/>
    <property type="match status" value="1"/>
</dbReference>
<keyword evidence="11" id="KW-0238">DNA-binding</keyword>
<dbReference type="Gene3D" id="1.10.150.80">
    <property type="entry name" value="HRDC domain"/>
    <property type="match status" value="1"/>
</dbReference>
<dbReference type="GO" id="GO:0005524">
    <property type="term" value="F:ATP binding"/>
    <property type="evidence" value="ECO:0007669"/>
    <property type="project" value="UniProtKB-KW"/>
</dbReference>
<evidence type="ECO:0000256" key="13">
    <source>
        <dbReference type="ARBA" id="ARBA00023204"/>
    </source>
</evidence>
<dbReference type="InterPro" id="IPR011545">
    <property type="entry name" value="DEAD/DEAH_box_helicase_dom"/>
</dbReference>
<keyword evidence="6" id="KW-0227">DNA damage</keyword>
<feature type="domain" description="Helicase ATP-binding" evidence="18">
    <location>
        <begin position="25"/>
        <end position="193"/>
    </location>
</feature>
<dbReference type="GO" id="GO:0005737">
    <property type="term" value="C:cytoplasm"/>
    <property type="evidence" value="ECO:0007669"/>
    <property type="project" value="TreeGrafter"/>
</dbReference>
<evidence type="ECO:0000259" key="17">
    <source>
        <dbReference type="PROSITE" id="PS50967"/>
    </source>
</evidence>
<evidence type="ECO:0000256" key="4">
    <source>
        <dbReference type="ARBA" id="ARBA00022723"/>
    </source>
</evidence>
<comment type="catalytic activity">
    <reaction evidence="15">
        <text>Couples ATP hydrolysis with the unwinding of duplex DNA by translocating in the 3'-5' direction.</text>
        <dbReference type="EC" id="5.6.2.4"/>
    </reaction>
</comment>
<dbReference type="GO" id="GO:0046872">
    <property type="term" value="F:metal ion binding"/>
    <property type="evidence" value="ECO:0007669"/>
    <property type="project" value="UniProtKB-KW"/>
</dbReference>
<evidence type="ECO:0000256" key="7">
    <source>
        <dbReference type="ARBA" id="ARBA00022801"/>
    </source>
</evidence>
<dbReference type="Gene3D" id="1.10.10.10">
    <property type="entry name" value="Winged helix-like DNA-binding domain superfamily/Winged helix DNA-binding domain"/>
    <property type="match status" value="1"/>
</dbReference>
<keyword evidence="13" id="KW-0234">DNA repair</keyword>
<dbReference type="GO" id="GO:0006281">
    <property type="term" value="P:DNA repair"/>
    <property type="evidence" value="ECO:0007669"/>
    <property type="project" value="UniProtKB-KW"/>
</dbReference>
<dbReference type="Pfam" id="PF00270">
    <property type="entry name" value="DEAD"/>
    <property type="match status" value="1"/>
</dbReference>
<dbReference type="Pfam" id="PF16124">
    <property type="entry name" value="RecQ_Zn_bind"/>
    <property type="match status" value="1"/>
</dbReference>
<dbReference type="SUPFAM" id="SSF52540">
    <property type="entry name" value="P-loop containing nucleoside triphosphate hydrolases"/>
    <property type="match status" value="2"/>
</dbReference>
<dbReference type="GO" id="GO:0016787">
    <property type="term" value="F:hydrolase activity"/>
    <property type="evidence" value="ECO:0007669"/>
    <property type="project" value="UniProtKB-KW"/>
</dbReference>
<evidence type="ECO:0000259" key="18">
    <source>
        <dbReference type="PROSITE" id="PS51192"/>
    </source>
</evidence>
<dbReference type="InterPro" id="IPR002121">
    <property type="entry name" value="HRDC_dom"/>
</dbReference>
<evidence type="ECO:0000256" key="9">
    <source>
        <dbReference type="ARBA" id="ARBA00022833"/>
    </source>
</evidence>
<evidence type="ECO:0000256" key="2">
    <source>
        <dbReference type="ARBA" id="ARBA00001947"/>
    </source>
</evidence>
<evidence type="ECO:0000256" key="15">
    <source>
        <dbReference type="ARBA" id="ARBA00034617"/>
    </source>
</evidence>
<dbReference type="InterPro" id="IPR018982">
    <property type="entry name" value="RQC_domain"/>
</dbReference>
<keyword evidence="5" id="KW-0547">Nucleotide-binding</keyword>
<keyword evidence="21" id="KW-1185">Reference proteome</keyword>
<feature type="domain" description="Helicase C-terminal" evidence="19">
    <location>
        <begin position="214"/>
        <end position="364"/>
    </location>
</feature>
<dbReference type="SMART" id="SM00490">
    <property type="entry name" value="HELICc"/>
    <property type="match status" value="1"/>
</dbReference>
<protein>
    <recommendedName>
        <fullName evidence="16">DNA helicase RecQ</fullName>
        <ecNumber evidence="16">5.6.2.4</ecNumber>
    </recommendedName>
</protein>
<evidence type="ECO:0000256" key="12">
    <source>
        <dbReference type="ARBA" id="ARBA00023172"/>
    </source>
</evidence>
<dbReference type="EC" id="5.6.2.4" evidence="16"/>
<proteinExistence type="inferred from homology"/>
<dbReference type="GO" id="GO:0006310">
    <property type="term" value="P:DNA recombination"/>
    <property type="evidence" value="ECO:0007669"/>
    <property type="project" value="UniProtKB-UniRule"/>
</dbReference>
<dbReference type="InterPro" id="IPR010997">
    <property type="entry name" value="HRDC-like_sf"/>
</dbReference>
<evidence type="ECO:0000256" key="3">
    <source>
        <dbReference type="ARBA" id="ARBA00005446"/>
    </source>
</evidence>
<dbReference type="SMART" id="SM00341">
    <property type="entry name" value="HRDC"/>
    <property type="match status" value="1"/>
</dbReference>
<evidence type="ECO:0000256" key="5">
    <source>
        <dbReference type="ARBA" id="ARBA00022741"/>
    </source>
</evidence>
<dbReference type="GO" id="GO:0043138">
    <property type="term" value="F:3'-5' DNA helicase activity"/>
    <property type="evidence" value="ECO:0007669"/>
    <property type="project" value="UniProtKB-EC"/>
</dbReference>
<evidence type="ECO:0000256" key="10">
    <source>
        <dbReference type="ARBA" id="ARBA00022840"/>
    </source>
</evidence>
<dbReference type="SMART" id="SM00487">
    <property type="entry name" value="DEXDc"/>
    <property type="match status" value="1"/>
</dbReference>
<reference evidence="20" key="1">
    <citation type="submission" date="2021-02" db="EMBL/GenBank/DDBJ databases">
        <title>Neisseriaceae sp. 26B isolated from the cloaca of a Common Toad-headed Turtle (Mesoclemmys nasuta).</title>
        <authorList>
            <person name="Spergser J."/>
            <person name="Busse H.-J."/>
        </authorList>
    </citation>
    <scope>NUCLEOTIDE SEQUENCE</scope>
    <source>
        <strain evidence="20">26B</strain>
    </source>
</reference>
<dbReference type="CDD" id="cd17920">
    <property type="entry name" value="DEXHc_RecQ"/>
    <property type="match status" value="1"/>
</dbReference>
<dbReference type="GO" id="GO:0003677">
    <property type="term" value="F:DNA binding"/>
    <property type="evidence" value="ECO:0007669"/>
    <property type="project" value="UniProtKB-KW"/>
</dbReference>
<dbReference type="InterPro" id="IPR027417">
    <property type="entry name" value="P-loop_NTPase"/>
</dbReference>
<dbReference type="SUPFAM" id="SSF47819">
    <property type="entry name" value="HRDC-like"/>
    <property type="match status" value="1"/>
</dbReference>
<evidence type="ECO:0000259" key="19">
    <source>
        <dbReference type="PROSITE" id="PS51194"/>
    </source>
</evidence>
<comment type="cofactor">
    <cofactor evidence="1">
        <name>Mg(2+)</name>
        <dbReference type="ChEBI" id="CHEBI:18420"/>
    </cofactor>
</comment>
<evidence type="ECO:0000256" key="14">
    <source>
        <dbReference type="ARBA" id="ARBA00023235"/>
    </source>
</evidence>
<dbReference type="GO" id="GO:0006260">
    <property type="term" value="P:DNA replication"/>
    <property type="evidence" value="ECO:0007669"/>
    <property type="project" value="InterPro"/>
</dbReference>
<dbReference type="InterPro" id="IPR004589">
    <property type="entry name" value="DNA_helicase_ATP-dep_RecQ"/>
</dbReference>
<dbReference type="Gene3D" id="3.40.50.300">
    <property type="entry name" value="P-loop containing nucleotide triphosphate hydrolases"/>
    <property type="match status" value="2"/>
</dbReference>
<dbReference type="Pfam" id="PF00271">
    <property type="entry name" value="Helicase_C"/>
    <property type="match status" value="1"/>
</dbReference>
<evidence type="ECO:0000256" key="11">
    <source>
        <dbReference type="ARBA" id="ARBA00023125"/>
    </source>
</evidence>
<keyword evidence="10" id="KW-0067">ATP-binding</keyword>
<dbReference type="GO" id="GO:0030894">
    <property type="term" value="C:replisome"/>
    <property type="evidence" value="ECO:0007669"/>
    <property type="project" value="TreeGrafter"/>
</dbReference>
<dbReference type="CDD" id="cd18794">
    <property type="entry name" value="SF2_C_RecQ"/>
    <property type="match status" value="1"/>
</dbReference>
<evidence type="ECO:0000256" key="1">
    <source>
        <dbReference type="ARBA" id="ARBA00001946"/>
    </source>
</evidence>
<comment type="cofactor">
    <cofactor evidence="2">
        <name>Zn(2+)</name>
        <dbReference type="ChEBI" id="CHEBI:29105"/>
    </cofactor>
</comment>
<keyword evidence="7 20" id="KW-0378">Hydrolase</keyword>
<dbReference type="Pfam" id="PF00570">
    <property type="entry name" value="HRDC"/>
    <property type="match status" value="1"/>
</dbReference>
<dbReference type="SMART" id="SM00956">
    <property type="entry name" value="RQC"/>
    <property type="match status" value="1"/>
</dbReference>
<keyword evidence="9" id="KW-0862">Zinc</keyword>
<dbReference type="KEGG" id="ptes:JQU52_02820"/>
<dbReference type="EMBL" id="CP069798">
    <property type="protein sequence ID" value="QRQ82358.1"/>
    <property type="molecule type" value="Genomic_DNA"/>
</dbReference>
<name>A0A892ZIU6_9NEIS</name>
<dbReference type="InterPro" id="IPR032284">
    <property type="entry name" value="RecQ_Zn-bd"/>
</dbReference>
<keyword evidence="12" id="KW-0233">DNA recombination</keyword>
<dbReference type="NCBIfam" id="TIGR00614">
    <property type="entry name" value="recQ_fam"/>
    <property type="match status" value="1"/>
</dbReference>
<dbReference type="InterPro" id="IPR036388">
    <property type="entry name" value="WH-like_DNA-bd_sf"/>
</dbReference>
<evidence type="ECO:0000256" key="8">
    <source>
        <dbReference type="ARBA" id="ARBA00022806"/>
    </source>
</evidence>
<dbReference type="FunFam" id="3.40.50.300:FF:000156">
    <property type="entry name" value="ATP-dependent DNA helicase recQ"/>
    <property type="match status" value="1"/>
</dbReference>
<dbReference type="PROSITE" id="PS51194">
    <property type="entry name" value="HELICASE_CTER"/>
    <property type="match status" value="1"/>
</dbReference>
<dbReference type="GO" id="GO:0043590">
    <property type="term" value="C:bacterial nucleoid"/>
    <property type="evidence" value="ECO:0007669"/>
    <property type="project" value="TreeGrafter"/>
</dbReference>
<dbReference type="PANTHER" id="PTHR13710">
    <property type="entry name" value="DNA HELICASE RECQ FAMILY MEMBER"/>
    <property type="match status" value="1"/>
</dbReference>
<evidence type="ECO:0000313" key="21">
    <source>
        <dbReference type="Proteomes" id="UP000653156"/>
    </source>
</evidence>